<reference evidence="3 4" key="1">
    <citation type="submission" date="2021-02" db="EMBL/GenBank/DDBJ databases">
        <title>Lysobacter arenosi sp. nov., isolated from soil of gangwondo yeongwol, south Korea.</title>
        <authorList>
            <person name="Kim K.R."/>
            <person name="Kim K.H."/>
            <person name="Jeon C.O."/>
        </authorList>
    </citation>
    <scope>NUCLEOTIDE SEQUENCE [LARGE SCALE GENOMIC DNA]</scope>
    <source>
        <strain evidence="3 4">R7</strain>
    </source>
</reference>
<keyword evidence="2" id="KW-0732">Signal</keyword>
<evidence type="ECO:0000313" key="4">
    <source>
        <dbReference type="Proteomes" id="UP000663400"/>
    </source>
</evidence>
<evidence type="ECO:0000256" key="2">
    <source>
        <dbReference type="SAM" id="SignalP"/>
    </source>
</evidence>
<sequence length="284" mass="31545">MSARVLIGSLLGGLGFAAFPAVAQDAPAPAADPSFFLWTDTSLTLLAYGKGFAVDPDEQSTFTLEHAHESRIGDFFMFIDFTDFHGQPATESTWYGEFGPRLSFGKLLDKDLSRTLFRHSLFEIKDVLLAMQYERGEDPDLAEAALVGLGLNLDVREAGPLGGLGKFNYVQLNIYGRAELIEGARHGFHDAQVTLAASYPFRIGKATFLADGYFDWVAGLGSEDWSYHLNPQISWDAGASIWNTPGKFFIGVEVDLWWNKYQIVNSPFFDTNQNAVSFMLKYHL</sequence>
<accession>A0ABX7R7E3</accession>
<keyword evidence="4" id="KW-1185">Reference proteome</keyword>
<feature type="chain" id="PRO_5045698377" evidence="2">
    <location>
        <begin position="24"/>
        <end position="284"/>
    </location>
</feature>
<evidence type="ECO:0000313" key="3">
    <source>
        <dbReference type="EMBL" id="QSX73989.1"/>
    </source>
</evidence>
<dbReference type="SUPFAM" id="SSF111364">
    <property type="entry name" value="Tsx-like channel"/>
    <property type="match status" value="1"/>
</dbReference>
<comment type="similarity">
    <text evidence="1">Belongs to the nucleoside-specific channel-forming outer membrane porin (Tsx) (TC 1.B.10) family.</text>
</comment>
<dbReference type="Pfam" id="PF03502">
    <property type="entry name" value="Channel_Tsx"/>
    <property type="match status" value="1"/>
</dbReference>
<gene>
    <name evidence="3" type="ORF">HIV01_012255</name>
</gene>
<organism evidence="3 4">
    <name type="scientific">Lysobacter arenosi</name>
    <dbReference type="NCBI Taxonomy" id="2795387"/>
    <lineage>
        <taxon>Bacteria</taxon>
        <taxon>Pseudomonadati</taxon>
        <taxon>Pseudomonadota</taxon>
        <taxon>Gammaproteobacteria</taxon>
        <taxon>Lysobacterales</taxon>
        <taxon>Lysobacteraceae</taxon>
        <taxon>Lysobacter</taxon>
    </lineage>
</organism>
<dbReference type="InterPro" id="IPR018013">
    <property type="entry name" value="Channel_Tsx-like"/>
</dbReference>
<dbReference type="RefSeq" id="WP_200607484.1">
    <property type="nucleotide sequence ID" value="NZ_CP071517.1"/>
</dbReference>
<evidence type="ECO:0000256" key="1">
    <source>
        <dbReference type="ARBA" id="ARBA00008728"/>
    </source>
</evidence>
<dbReference type="Gene3D" id="2.40.230.20">
    <property type="entry name" value="Nucleoside-specific channel-forming protein, Tsx-like"/>
    <property type="match status" value="1"/>
</dbReference>
<feature type="signal peptide" evidence="2">
    <location>
        <begin position="1"/>
        <end position="23"/>
    </location>
</feature>
<dbReference type="InterPro" id="IPR036777">
    <property type="entry name" value="Channel_Tsx-like_sf"/>
</dbReference>
<name>A0ABX7R7E3_9GAMM</name>
<dbReference type="Proteomes" id="UP000663400">
    <property type="component" value="Chromosome"/>
</dbReference>
<dbReference type="EMBL" id="CP071517">
    <property type="protein sequence ID" value="QSX73989.1"/>
    <property type="molecule type" value="Genomic_DNA"/>
</dbReference>
<proteinExistence type="inferred from homology"/>
<protein>
    <submittedName>
        <fullName evidence="3">Uncharacterized protein</fullName>
    </submittedName>
</protein>